<comment type="similarity">
    <text evidence="6">Belongs to the UPF0758 family.</text>
</comment>
<keyword evidence="3" id="KW-0378">Hydrolase</keyword>
<dbReference type="InterPro" id="IPR010994">
    <property type="entry name" value="RuvA_2-like"/>
</dbReference>
<dbReference type="InterPro" id="IPR046778">
    <property type="entry name" value="UPF0758_N"/>
</dbReference>
<dbReference type="GO" id="GO:0046872">
    <property type="term" value="F:metal ion binding"/>
    <property type="evidence" value="ECO:0007669"/>
    <property type="project" value="UniProtKB-KW"/>
</dbReference>
<dbReference type="SUPFAM" id="SSF102712">
    <property type="entry name" value="JAB1/MPN domain"/>
    <property type="match status" value="1"/>
</dbReference>
<dbReference type="InterPro" id="IPR001405">
    <property type="entry name" value="UPF0758"/>
</dbReference>
<evidence type="ECO:0000256" key="4">
    <source>
        <dbReference type="ARBA" id="ARBA00022833"/>
    </source>
</evidence>
<dbReference type="InterPro" id="IPR020891">
    <property type="entry name" value="UPF0758_CS"/>
</dbReference>
<dbReference type="SUPFAM" id="SSF47781">
    <property type="entry name" value="RuvA domain 2-like"/>
    <property type="match status" value="1"/>
</dbReference>
<evidence type="ECO:0000256" key="5">
    <source>
        <dbReference type="ARBA" id="ARBA00023049"/>
    </source>
</evidence>
<name>A0A291M2T1_9RHOB</name>
<dbReference type="PANTHER" id="PTHR30471:SF3">
    <property type="entry name" value="UPF0758 PROTEIN YEES-RELATED"/>
    <property type="match status" value="1"/>
</dbReference>
<evidence type="ECO:0000313" key="10">
    <source>
        <dbReference type="Proteomes" id="UP000219050"/>
    </source>
</evidence>
<dbReference type="PROSITE" id="PS01302">
    <property type="entry name" value="UPF0758"/>
    <property type="match status" value="1"/>
</dbReference>
<evidence type="ECO:0000256" key="2">
    <source>
        <dbReference type="ARBA" id="ARBA00022723"/>
    </source>
</evidence>
<dbReference type="OrthoDB" id="9804482at2"/>
<reference evidence="9 10" key="1">
    <citation type="submission" date="2017-05" db="EMBL/GenBank/DDBJ databases">
        <title>Comparative genomic and metabolic analysis of manganese-oxidizing mechanisms in Celeribater manganoxidans DY25T: its adaption to the environment of polymetallic nodule.</title>
        <authorList>
            <person name="Wang X."/>
        </authorList>
    </citation>
    <scope>NUCLEOTIDE SEQUENCE [LARGE SCALE GENOMIC DNA]</scope>
    <source>
        <strain evidence="9 10">DY25</strain>
    </source>
</reference>
<evidence type="ECO:0000256" key="7">
    <source>
        <dbReference type="SAM" id="MobiDB-lite"/>
    </source>
</evidence>
<keyword evidence="4" id="KW-0862">Zinc</keyword>
<organism evidence="9 10">
    <name type="scientific">Pacificitalea manganoxidans</name>
    <dbReference type="NCBI Taxonomy" id="1411902"/>
    <lineage>
        <taxon>Bacteria</taxon>
        <taxon>Pseudomonadati</taxon>
        <taxon>Pseudomonadota</taxon>
        <taxon>Alphaproteobacteria</taxon>
        <taxon>Rhodobacterales</taxon>
        <taxon>Paracoccaceae</taxon>
        <taxon>Pacificitalea</taxon>
    </lineage>
</organism>
<accession>A0A291M2T1</accession>
<dbReference type="PROSITE" id="PS50249">
    <property type="entry name" value="MPN"/>
    <property type="match status" value="1"/>
</dbReference>
<keyword evidence="1" id="KW-0645">Protease</keyword>
<keyword evidence="2" id="KW-0479">Metal-binding</keyword>
<evidence type="ECO:0000256" key="3">
    <source>
        <dbReference type="ARBA" id="ARBA00022801"/>
    </source>
</evidence>
<evidence type="ECO:0000256" key="6">
    <source>
        <dbReference type="RuleBase" id="RU003797"/>
    </source>
</evidence>
<dbReference type="Gene3D" id="3.40.140.10">
    <property type="entry name" value="Cytidine Deaminase, domain 2"/>
    <property type="match status" value="1"/>
</dbReference>
<protein>
    <recommendedName>
        <fullName evidence="8">MPN domain-containing protein</fullName>
    </recommendedName>
</protein>
<dbReference type="NCBIfam" id="TIGR00608">
    <property type="entry name" value="radc"/>
    <property type="match status" value="1"/>
</dbReference>
<dbReference type="InterPro" id="IPR037518">
    <property type="entry name" value="MPN"/>
</dbReference>
<dbReference type="CDD" id="cd08071">
    <property type="entry name" value="MPN_DUF2466"/>
    <property type="match status" value="1"/>
</dbReference>
<dbReference type="NCBIfam" id="NF000642">
    <property type="entry name" value="PRK00024.1"/>
    <property type="match status" value="1"/>
</dbReference>
<gene>
    <name evidence="9" type="ORF">CBW24_14895</name>
</gene>
<dbReference type="Pfam" id="PF04002">
    <property type="entry name" value="RadC"/>
    <property type="match status" value="1"/>
</dbReference>
<dbReference type="InterPro" id="IPR025657">
    <property type="entry name" value="RadC_JAB"/>
</dbReference>
<sequence>MPPPRHFSEGPLPLFARPSPVEPVDMPATDSGARVIPKRPAPPPPNYIRGHRQRLRERFDQGGARAMPDYELLELILFRALPRRDVKPLARKLLDTFGDFNRVLSASASRLQQVPGLGAATVTDLKLVEAAAHRMARSRVIDRPVMSGWTALLDYCHTTMAHRETEQFRVLYLDRKNVLIADEAQAEGTVDHVPVYPREVVKRALELNASALILVHNHPSGDPTPSEADITMTRRISEAAVALGLTLHDHLIVGKERELSFRAHGLL</sequence>
<dbReference type="Proteomes" id="UP000219050">
    <property type="component" value="Chromosome"/>
</dbReference>
<dbReference type="AlphaFoldDB" id="A0A291M2T1"/>
<dbReference type="KEGG" id="cmag:CBW24_14895"/>
<evidence type="ECO:0000259" key="8">
    <source>
        <dbReference type="PROSITE" id="PS50249"/>
    </source>
</evidence>
<dbReference type="PANTHER" id="PTHR30471">
    <property type="entry name" value="DNA REPAIR PROTEIN RADC"/>
    <property type="match status" value="1"/>
</dbReference>
<dbReference type="GO" id="GO:0008237">
    <property type="term" value="F:metallopeptidase activity"/>
    <property type="evidence" value="ECO:0007669"/>
    <property type="project" value="UniProtKB-KW"/>
</dbReference>
<keyword evidence="10" id="KW-1185">Reference proteome</keyword>
<evidence type="ECO:0000313" key="9">
    <source>
        <dbReference type="EMBL" id="ATI43167.1"/>
    </source>
</evidence>
<dbReference type="Pfam" id="PF20582">
    <property type="entry name" value="UPF0758_N"/>
    <property type="match status" value="1"/>
</dbReference>
<dbReference type="GO" id="GO:0006508">
    <property type="term" value="P:proteolysis"/>
    <property type="evidence" value="ECO:0007669"/>
    <property type="project" value="UniProtKB-KW"/>
</dbReference>
<evidence type="ECO:0000256" key="1">
    <source>
        <dbReference type="ARBA" id="ARBA00022670"/>
    </source>
</evidence>
<dbReference type="EMBL" id="CP021404">
    <property type="protein sequence ID" value="ATI43167.1"/>
    <property type="molecule type" value="Genomic_DNA"/>
</dbReference>
<feature type="region of interest" description="Disordered" evidence="7">
    <location>
        <begin position="1"/>
        <end position="46"/>
    </location>
</feature>
<proteinExistence type="inferred from homology"/>
<feature type="domain" description="MPN" evidence="8">
    <location>
        <begin position="145"/>
        <end position="267"/>
    </location>
</feature>
<dbReference type="Gene3D" id="1.10.150.20">
    <property type="entry name" value="5' to 3' exonuclease, C-terminal subdomain"/>
    <property type="match status" value="1"/>
</dbReference>
<keyword evidence="5" id="KW-0482">Metalloprotease</keyword>